<dbReference type="InterPro" id="IPR000859">
    <property type="entry name" value="CUB_dom"/>
</dbReference>
<dbReference type="Gene3D" id="4.10.1240.10">
    <property type="entry name" value="GPCR, family 2, extracellular hormone receptor domain"/>
    <property type="match status" value="1"/>
</dbReference>
<evidence type="ECO:0000259" key="8">
    <source>
        <dbReference type="PROSITE" id="PS50835"/>
    </source>
</evidence>
<dbReference type="EMBL" id="MTYJ01000006">
    <property type="protein sequence ID" value="OQV24478.1"/>
    <property type="molecule type" value="Genomic_DNA"/>
</dbReference>
<accession>A0A1W0XAQ0</accession>
<feature type="disulfide bond" evidence="2">
    <location>
        <begin position="588"/>
        <end position="605"/>
    </location>
</feature>
<feature type="domain" description="Ig-like" evidence="8">
    <location>
        <begin position="760"/>
        <end position="859"/>
    </location>
</feature>
<evidence type="ECO:0000256" key="2">
    <source>
        <dbReference type="PROSITE-ProRule" id="PRU00076"/>
    </source>
</evidence>
<dbReference type="InterPro" id="IPR001879">
    <property type="entry name" value="GPCR_2_extracellular_dom"/>
</dbReference>
<dbReference type="SMART" id="SM00408">
    <property type="entry name" value="IGc2"/>
    <property type="match status" value="2"/>
</dbReference>
<dbReference type="Gene3D" id="2.60.40.10">
    <property type="entry name" value="Immunoglobulins"/>
    <property type="match status" value="2"/>
</dbReference>
<dbReference type="PROSITE" id="PS01186">
    <property type="entry name" value="EGF_2"/>
    <property type="match status" value="1"/>
</dbReference>
<dbReference type="Proteomes" id="UP000192578">
    <property type="component" value="Unassembled WGS sequence"/>
</dbReference>
<dbReference type="PROSITE" id="PS50835">
    <property type="entry name" value="IG_LIKE"/>
    <property type="match status" value="2"/>
</dbReference>
<evidence type="ECO:0000313" key="9">
    <source>
        <dbReference type="EMBL" id="OQV24478.1"/>
    </source>
</evidence>
<feature type="region of interest" description="Disordered" evidence="3">
    <location>
        <begin position="1401"/>
        <end position="1433"/>
    </location>
</feature>
<feature type="domain" description="G-protein coupled receptors family 2 profile 1" evidence="7">
    <location>
        <begin position="937"/>
        <end position="1016"/>
    </location>
</feature>
<dbReference type="InterPro" id="IPR013783">
    <property type="entry name" value="Ig-like_fold"/>
</dbReference>
<comment type="caution">
    <text evidence="2">Lacks conserved residue(s) required for the propagation of feature annotation.</text>
</comment>
<keyword evidence="4" id="KW-0812">Transmembrane</keyword>
<evidence type="ECO:0000259" key="5">
    <source>
        <dbReference type="PROSITE" id="PS01180"/>
    </source>
</evidence>
<dbReference type="SMART" id="SM00181">
    <property type="entry name" value="EGF"/>
    <property type="match status" value="6"/>
</dbReference>
<feature type="disulfide bond" evidence="2">
    <location>
        <begin position="562"/>
        <end position="571"/>
    </location>
</feature>
<evidence type="ECO:0000259" key="6">
    <source>
        <dbReference type="PROSITE" id="PS50026"/>
    </source>
</evidence>
<evidence type="ECO:0000256" key="4">
    <source>
        <dbReference type="SAM" id="Phobius"/>
    </source>
</evidence>
<evidence type="ECO:0000256" key="1">
    <source>
        <dbReference type="ARBA" id="ARBA00023157"/>
    </source>
</evidence>
<dbReference type="InterPro" id="IPR000742">
    <property type="entry name" value="EGF"/>
</dbReference>
<dbReference type="PROSITE" id="PS50227">
    <property type="entry name" value="G_PROTEIN_RECEP_F2_3"/>
    <property type="match status" value="1"/>
</dbReference>
<proteinExistence type="predicted"/>
<dbReference type="SUPFAM" id="SSF49854">
    <property type="entry name" value="Spermadhesin, CUB domain"/>
    <property type="match status" value="1"/>
</dbReference>
<dbReference type="InterPro" id="IPR003599">
    <property type="entry name" value="Ig_sub"/>
</dbReference>
<dbReference type="SUPFAM" id="SSF57196">
    <property type="entry name" value="EGF/Laminin"/>
    <property type="match status" value="2"/>
</dbReference>
<gene>
    <name evidence="9" type="ORF">BV898_01540</name>
</gene>
<feature type="disulfide bond" evidence="2">
    <location>
        <begin position="323"/>
        <end position="332"/>
    </location>
</feature>
<protein>
    <submittedName>
        <fullName evidence="9">Uncharacterized protein</fullName>
    </submittedName>
</protein>
<dbReference type="InterPro" id="IPR007110">
    <property type="entry name" value="Ig-like_dom"/>
</dbReference>
<dbReference type="GO" id="GO:0004930">
    <property type="term" value="F:G protein-coupled receptor activity"/>
    <property type="evidence" value="ECO:0007669"/>
    <property type="project" value="InterPro"/>
</dbReference>
<dbReference type="InterPro" id="IPR003598">
    <property type="entry name" value="Ig_sub2"/>
</dbReference>
<keyword evidence="4" id="KW-1133">Transmembrane helix</keyword>
<dbReference type="InterPro" id="IPR051830">
    <property type="entry name" value="NOTCH_homolog"/>
</dbReference>
<dbReference type="OrthoDB" id="6138650at2759"/>
<feature type="domain" description="CUB" evidence="5">
    <location>
        <begin position="392"/>
        <end position="451"/>
    </location>
</feature>
<name>A0A1W0XAQ0_HYPEX</name>
<dbReference type="PANTHER" id="PTHR24033">
    <property type="entry name" value="EGF-LIKE DOMAIN-CONTAINING PROTEIN"/>
    <property type="match status" value="1"/>
</dbReference>
<feature type="disulfide bond" evidence="2">
    <location>
        <begin position="607"/>
        <end position="616"/>
    </location>
</feature>
<evidence type="ECO:0000256" key="3">
    <source>
        <dbReference type="SAM" id="MobiDB-lite"/>
    </source>
</evidence>
<dbReference type="Pfam" id="PF13927">
    <property type="entry name" value="Ig_3"/>
    <property type="match status" value="2"/>
</dbReference>
<dbReference type="PANTHER" id="PTHR24033:SF218">
    <property type="entry name" value="EGF-LIKE DOMAIN-CONTAINING PROTEIN"/>
    <property type="match status" value="1"/>
</dbReference>
<feature type="domain" description="EGF-like" evidence="6">
    <location>
        <begin position="253"/>
        <end position="293"/>
    </location>
</feature>
<reference evidence="10" key="1">
    <citation type="submission" date="2017-01" db="EMBL/GenBank/DDBJ databases">
        <title>Comparative genomics of anhydrobiosis in the tardigrade Hypsibius dujardini.</title>
        <authorList>
            <person name="Yoshida Y."/>
            <person name="Koutsovoulos G."/>
            <person name="Laetsch D."/>
            <person name="Stevens L."/>
            <person name="Kumar S."/>
            <person name="Horikawa D."/>
            <person name="Ishino K."/>
            <person name="Komine S."/>
            <person name="Tomita M."/>
            <person name="Blaxter M."/>
            <person name="Arakawa K."/>
        </authorList>
    </citation>
    <scope>NUCLEOTIDE SEQUENCE [LARGE SCALE GENOMIC DNA]</scope>
    <source>
        <strain evidence="10">Z151</strain>
    </source>
</reference>
<feature type="disulfide bond" evidence="2">
    <location>
        <begin position="262"/>
        <end position="279"/>
    </location>
</feature>
<feature type="domain" description="EGF-like" evidence="6">
    <location>
        <begin position="294"/>
        <end position="333"/>
    </location>
</feature>
<dbReference type="InterPro" id="IPR036179">
    <property type="entry name" value="Ig-like_dom_sf"/>
</dbReference>
<keyword evidence="1 2" id="KW-1015">Disulfide bond</keyword>
<dbReference type="InterPro" id="IPR035914">
    <property type="entry name" value="Sperma_CUB_dom_sf"/>
</dbReference>
<keyword evidence="2" id="KW-0245">EGF-like domain</keyword>
<keyword evidence="4" id="KW-0472">Membrane</keyword>
<feature type="compositionally biased region" description="Polar residues" evidence="3">
    <location>
        <begin position="1423"/>
        <end position="1433"/>
    </location>
</feature>
<dbReference type="SMART" id="SM00409">
    <property type="entry name" value="IG"/>
    <property type="match status" value="2"/>
</dbReference>
<evidence type="ECO:0000259" key="7">
    <source>
        <dbReference type="PROSITE" id="PS50227"/>
    </source>
</evidence>
<organism evidence="9 10">
    <name type="scientific">Hypsibius exemplaris</name>
    <name type="common">Freshwater tardigrade</name>
    <dbReference type="NCBI Taxonomy" id="2072580"/>
    <lineage>
        <taxon>Eukaryota</taxon>
        <taxon>Metazoa</taxon>
        <taxon>Ecdysozoa</taxon>
        <taxon>Tardigrada</taxon>
        <taxon>Eutardigrada</taxon>
        <taxon>Parachela</taxon>
        <taxon>Hypsibioidea</taxon>
        <taxon>Hypsibiidae</taxon>
        <taxon>Hypsibius</taxon>
    </lineage>
</organism>
<feature type="transmembrane region" description="Helical" evidence="4">
    <location>
        <begin position="1335"/>
        <end position="1358"/>
    </location>
</feature>
<feature type="domain" description="Ig-like" evidence="8">
    <location>
        <begin position="864"/>
        <end position="952"/>
    </location>
</feature>
<dbReference type="CDD" id="cd00054">
    <property type="entry name" value="EGF_CA"/>
    <property type="match status" value="1"/>
</dbReference>
<comment type="caution">
    <text evidence="9">The sequence shown here is derived from an EMBL/GenBank/DDBJ whole genome shotgun (WGS) entry which is preliminary data.</text>
</comment>
<evidence type="ECO:0000313" key="10">
    <source>
        <dbReference type="Proteomes" id="UP000192578"/>
    </source>
</evidence>
<dbReference type="GO" id="GO:0016020">
    <property type="term" value="C:membrane"/>
    <property type="evidence" value="ECO:0007669"/>
    <property type="project" value="InterPro"/>
</dbReference>
<dbReference type="PROSITE" id="PS01180">
    <property type="entry name" value="CUB"/>
    <property type="match status" value="1"/>
</dbReference>
<sequence length="1433" mass="157207">MTNLQSLLTILDLRLLLLSYVTFSPALLLLCCFVAAVEGRPSAQLIVSPVPPQQTGVPDSSVGQATCGGLYGEKHGLIISPDFFNGLVVAGTQAKSAEKYPDDVIPNEKRACHWIIKGGELQQINLYLSELYIPRPGGISVTSYDKLPAWLGMADDGSVSSDGDTWADLERLRKDGGLNHGFFSVDTTPEADPAVRIRRAFMVISYRQGTSASNISSLKPLAGSIFDLMRGFNLTYRISSVSEDVLSRRANPEKSICSLRKCAFSGRCLITADFMGGRCDCLDSSLHYGSRCEFGPDCNALKNPCSNHAACEYTNATSIRCFCPSHFRGERCDTWQAGAIPDCQDLGCSDRCVVSPNGQARCECFTGRLNADGRSCSSLAVREASAQSLPPCRFVLKAERGFIQTPNFPAAFRSPISCEWVVEAGPLRDTVLYFTEIYLVEPAYIRIFGYDRYGNGEAAGEIALASDSYNGHDYKFTFDKYLDWMPIHKPFVVIRMNLTSSHSMARVRNHLLDKFGFNLTYVTYPKGITKEAAIQGCDGPWYCKAAGRCVVNADFKTSSCVCYDGLFGTQCQYGPKCDPTSSPLENPCINGGTCSYAFGVDLINCQCKTGFEGGRCETAVTKMPNVRGCESKKGICLQRCVKDVSDKLQCACHPGYRLDGRDNTTCLDTGRKGIQIDVALKGGSNSASVSDALLLKLGKLAPKLESCRLINASTTSTHVSVVCLADQDVAELIRLDAGKRSRNVIFDMREIWNSSVTTFPVLELFNLTLFTKAPVVENSEMALVCLAQGSADLRFSWAKDDLPFDPSSNSAMWLTEMPLGGGVKSSQVNLENVNRAHSGIYTCTAEDHGEVVTQSRLVEVQRAPTIVVIPSTPVVYPGESLQVTCTTTQSAANYRWQLRGEDVRFLPRHHIVKVLPDQRSPGQQLFIDHVLESGEYTCTASNKAEMRDKVIKVRMLQPNDPVCKAEEYRGIEWGLTSVDTDNEQVCPYNMSGTARRRCDKNVKWQEPDLSDCTSLKILIIKTKVDGMQVGFGKGNVALFREMARNVKDFVVNQRPLFSRDLSTAVDLLDVLQSLAAGDNIHDTAFEATLSETLNLLLSEMDELPKVSDMLAKFSLPRVEKSFYNAATNRGSYFISGKFPCHITTRSELLPNGTASPRYGLNCPVISVTNAKLPDWTRLNVSLLMDDWSVTDDLLVPEISATALQLDRTDPASRIVSDLVELAIPKFDPVLWSYTVHVSYDLNISDLETHKSFTDLSVIPDMLSCVGKSGLPSEWSTDACDTKVYLTAPSVVPVTAVSVSCLCRLSDSRASYAIRIADNSTTLPGVTRYSFTSSSYLMPVIILGLIGLLLFVGVGIFCWQRKKILSCLLQFKKRTCDFVAANFRTTSTPGDSVQPEIPMTALRRSTGGTTPPPHLPEEVASLVPQPQSTVSNHR</sequence>
<dbReference type="Gene3D" id="2.10.25.10">
    <property type="entry name" value="Laminin"/>
    <property type="match status" value="3"/>
</dbReference>
<feature type="domain" description="EGF-like" evidence="6">
    <location>
        <begin position="573"/>
        <end position="617"/>
    </location>
</feature>
<dbReference type="PROSITE" id="PS50026">
    <property type="entry name" value="EGF_3"/>
    <property type="match status" value="4"/>
</dbReference>
<dbReference type="InterPro" id="IPR036445">
    <property type="entry name" value="GPCR_2_extracell_dom_sf"/>
</dbReference>
<feature type="disulfide bond" evidence="2">
    <location>
        <begin position="543"/>
        <end position="560"/>
    </location>
</feature>
<dbReference type="SUPFAM" id="SSF48726">
    <property type="entry name" value="Immunoglobulin"/>
    <property type="match status" value="2"/>
</dbReference>
<feature type="domain" description="EGF-like" evidence="6">
    <location>
        <begin position="533"/>
        <end position="572"/>
    </location>
</feature>
<dbReference type="PROSITE" id="PS00022">
    <property type="entry name" value="EGF_1"/>
    <property type="match status" value="3"/>
</dbReference>
<keyword evidence="10" id="KW-1185">Reference proteome</keyword>